<dbReference type="InterPro" id="IPR004101">
    <property type="entry name" value="Mur_ligase_C"/>
</dbReference>
<evidence type="ECO:0000256" key="9">
    <source>
        <dbReference type="ARBA" id="ARBA00022960"/>
    </source>
</evidence>
<dbReference type="Pfam" id="PF01225">
    <property type="entry name" value="Mur_ligase"/>
    <property type="match status" value="1"/>
</dbReference>
<evidence type="ECO:0000313" key="19">
    <source>
        <dbReference type="Proteomes" id="UP000195514"/>
    </source>
</evidence>
<comment type="pathway">
    <text evidence="2 14">Cell wall biogenesis; peptidoglycan biosynthesis.</text>
</comment>
<dbReference type="EC" id="6.3.2.8" evidence="3 14"/>
<evidence type="ECO:0000259" key="17">
    <source>
        <dbReference type="Pfam" id="PF08245"/>
    </source>
</evidence>
<dbReference type="InterPro" id="IPR013221">
    <property type="entry name" value="Mur_ligase_cen"/>
</dbReference>
<evidence type="ECO:0000259" key="16">
    <source>
        <dbReference type="Pfam" id="PF02875"/>
    </source>
</evidence>
<evidence type="ECO:0000256" key="2">
    <source>
        <dbReference type="ARBA" id="ARBA00004752"/>
    </source>
</evidence>
<keyword evidence="9 14" id="KW-0133">Cell shape</keyword>
<keyword evidence="12 14" id="KW-0961">Cell wall biogenesis/degradation</keyword>
<evidence type="ECO:0000256" key="6">
    <source>
        <dbReference type="ARBA" id="ARBA00022618"/>
    </source>
</evidence>
<dbReference type="SUPFAM" id="SSF53244">
    <property type="entry name" value="MurD-like peptide ligases, peptide-binding domain"/>
    <property type="match status" value="1"/>
</dbReference>
<dbReference type="Proteomes" id="UP000195514">
    <property type="component" value="Chromosome I"/>
</dbReference>
<keyword evidence="4 14" id="KW-0963">Cytoplasm</keyword>
<dbReference type="InterPro" id="IPR036565">
    <property type="entry name" value="Mur-like_cat_sf"/>
</dbReference>
<evidence type="ECO:0000256" key="7">
    <source>
        <dbReference type="ARBA" id="ARBA00022741"/>
    </source>
</evidence>
<dbReference type="Gene3D" id="3.40.50.720">
    <property type="entry name" value="NAD(P)-binding Rossmann-like Domain"/>
    <property type="match status" value="1"/>
</dbReference>
<dbReference type="InterPro" id="IPR000713">
    <property type="entry name" value="Mur_ligase_N"/>
</dbReference>
<dbReference type="GO" id="GO:0051301">
    <property type="term" value="P:cell division"/>
    <property type="evidence" value="ECO:0007669"/>
    <property type="project" value="UniProtKB-KW"/>
</dbReference>
<keyword evidence="10 14" id="KW-0573">Peptidoglycan synthesis</keyword>
<dbReference type="SUPFAM" id="SSF51984">
    <property type="entry name" value="MurCD N-terminal domain"/>
    <property type="match status" value="1"/>
</dbReference>
<evidence type="ECO:0000256" key="8">
    <source>
        <dbReference type="ARBA" id="ARBA00022840"/>
    </source>
</evidence>
<dbReference type="GO" id="GO:0005524">
    <property type="term" value="F:ATP binding"/>
    <property type="evidence" value="ECO:0007669"/>
    <property type="project" value="UniProtKB-UniRule"/>
</dbReference>
<dbReference type="OrthoDB" id="9804126at2"/>
<feature type="domain" description="Mur ligase central" evidence="17">
    <location>
        <begin position="106"/>
        <end position="292"/>
    </location>
</feature>
<dbReference type="InterPro" id="IPR036615">
    <property type="entry name" value="Mur_ligase_C_dom_sf"/>
</dbReference>
<protein>
    <recommendedName>
        <fullName evidence="3 14">UDP-N-acetylmuramate--L-alanine ligase</fullName>
        <ecNumber evidence="3 14">6.3.2.8</ecNumber>
    </recommendedName>
    <alternativeName>
        <fullName evidence="14">UDP-N-acetylmuramoyl-L-alanine synthetase</fullName>
    </alternativeName>
</protein>
<dbReference type="GO" id="GO:0009252">
    <property type="term" value="P:peptidoglycan biosynthetic process"/>
    <property type="evidence" value="ECO:0007669"/>
    <property type="project" value="UniProtKB-UniRule"/>
</dbReference>
<dbReference type="Pfam" id="PF08245">
    <property type="entry name" value="Mur_ligase_M"/>
    <property type="match status" value="1"/>
</dbReference>
<comment type="similarity">
    <text evidence="14">Belongs to the MurCDEF family.</text>
</comment>
<dbReference type="PANTHER" id="PTHR43445">
    <property type="entry name" value="UDP-N-ACETYLMURAMATE--L-ALANINE LIGASE-RELATED"/>
    <property type="match status" value="1"/>
</dbReference>
<dbReference type="InterPro" id="IPR050061">
    <property type="entry name" value="MurCDEF_pg_biosynth"/>
</dbReference>
<dbReference type="GO" id="GO:0008360">
    <property type="term" value="P:regulation of cell shape"/>
    <property type="evidence" value="ECO:0007669"/>
    <property type="project" value="UniProtKB-KW"/>
</dbReference>
<dbReference type="InterPro" id="IPR005758">
    <property type="entry name" value="UDP-N-AcMur_Ala_ligase_MurC"/>
</dbReference>
<keyword evidence="6 14" id="KW-0132">Cell division</keyword>
<evidence type="ECO:0000256" key="13">
    <source>
        <dbReference type="ARBA" id="ARBA00047833"/>
    </source>
</evidence>
<proteinExistence type="inferred from homology"/>
<gene>
    <name evidence="14 18" type="primary">murC</name>
    <name evidence="18" type="ORF">CFX1CAM_1753</name>
</gene>
<dbReference type="KEGG" id="abat:CFX1CAM_1753"/>
<dbReference type="GO" id="GO:0005737">
    <property type="term" value="C:cytoplasm"/>
    <property type="evidence" value="ECO:0007669"/>
    <property type="project" value="UniProtKB-SubCell"/>
</dbReference>
<comment type="subcellular location">
    <subcellularLocation>
        <location evidence="1 14">Cytoplasm</location>
    </subcellularLocation>
</comment>
<feature type="binding site" evidence="14">
    <location>
        <begin position="108"/>
        <end position="114"/>
    </location>
    <ligand>
        <name>ATP</name>
        <dbReference type="ChEBI" id="CHEBI:30616"/>
    </ligand>
</feature>
<comment type="catalytic activity">
    <reaction evidence="13 14">
        <text>UDP-N-acetyl-alpha-D-muramate + L-alanine + ATP = UDP-N-acetyl-alpha-D-muramoyl-L-alanine + ADP + phosphate + H(+)</text>
        <dbReference type="Rhea" id="RHEA:23372"/>
        <dbReference type="ChEBI" id="CHEBI:15378"/>
        <dbReference type="ChEBI" id="CHEBI:30616"/>
        <dbReference type="ChEBI" id="CHEBI:43474"/>
        <dbReference type="ChEBI" id="CHEBI:57972"/>
        <dbReference type="ChEBI" id="CHEBI:70757"/>
        <dbReference type="ChEBI" id="CHEBI:83898"/>
        <dbReference type="ChEBI" id="CHEBI:456216"/>
        <dbReference type="EC" id="6.3.2.8"/>
    </reaction>
</comment>
<keyword evidence="19" id="KW-1185">Reference proteome</keyword>
<dbReference type="GO" id="GO:0071555">
    <property type="term" value="P:cell wall organization"/>
    <property type="evidence" value="ECO:0007669"/>
    <property type="project" value="UniProtKB-KW"/>
</dbReference>
<keyword evidence="8 14" id="KW-0067">ATP-binding</keyword>
<evidence type="ECO:0000259" key="15">
    <source>
        <dbReference type="Pfam" id="PF01225"/>
    </source>
</evidence>
<evidence type="ECO:0000313" key="18">
    <source>
        <dbReference type="EMBL" id="SMX54818.1"/>
    </source>
</evidence>
<evidence type="ECO:0000256" key="1">
    <source>
        <dbReference type="ARBA" id="ARBA00004496"/>
    </source>
</evidence>
<accession>A0A1Y6K7F7</accession>
<dbReference type="PANTHER" id="PTHR43445:SF3">
    <property type="entry name" value="UDP-N-ACETYLMURAMATE--L-ALANINE LIGASE"/>
    <property type="match status" value="1"/>
</dbReference>
<dbReference type="Gene3D" id="3.90.190.20">
    <property type="entry name" value="Mur ligase, C-terminal domain"/>
    <property type="match status" value="1"/>
</dbReference>
<keyword evidence="11 14" id="KW-0131">Cell cycle</keyword>
<organism evidence="18 19">
    <name type="scientific">Candidatus Brevifilum fermentans</name>
    <dbReference type="NCBI Taxonomy" id="1986204"/>
    <lineage>
        <taxon>Bacteria</taxon>
        <taxon>Bacillati</taxon>
        <taxon>Chloroflexota</taxon>
        <taxon>Anaerolineae</taxon>
        <taxon>Anaerolineales</taxon>
        <taxon>Anaerolineaceae</taxon>
        <taxon>Candidatus Brevifilum</taxon>
    </lineage>
</organism>
<evidence type="ECO:0000256" key="14">
    <source>
        <dbReference type="HAMAP-Rule" id="MF_00046"/>
    </source>
</evidence>
<keyword evidence="7 14" id="KW-0547">Nucleotide-binding</keyword>
<dbReference type="SUPFAM" id="SSF53623">
    <property type="entry name" value="MurD-like peptide ligases, catalytic domain"/>
    <property type="match status" value="1"/>
</dbReference>
<keyword evidence="5 14" id="KW-0436">Ligase</keyword>
<feature type="domain" description="Mur ligase C-terminal" evidence="16">
    <location>
        <begin position="315"/>
        <end position="442"/>
    </location>
</feature>
<evidence type="ECO:0000256" key="11">
    <source>
        <dbReference type="ARBA" id="ARBA00023306"/>
    </source>
</evidence>
<evidence type="ECO:0000256" key="3">
    <source>
        <dbReference type="ARBA" id="ARBA00012211"/>
    </source>
</evidence>
<dbReference type="Pfam" id="PF02875">
    <property type="entry name" value="Mur_ligase_C"/>
    <property type="match status" value="1"/>
</dbReference>
<reference evidence="19" key="1">
    <citation type="submission" date="2017-05" db="EMBL/GenBank/DDBJ databases">
        <authorList>
            <person name="Kirkegaard R."/>
            <person name="Mcilroy J S."/>
        </authorList>
    </citation>
    <scope>NUCLEOTIDE SEQUENCE [LARGE SCALE GENOMIC DNA]</scope>
</reference>
<name>A0A1Y6K7F7_9CHLR</name>
<evidence type="ECO:0000256" key="12">
    <source>
        <dbReference type="ARBA" id="ARBA00023316"/>
    </source>
</evidence>
<feature type="domain" description="Mur ligase N-terminal catalytic" evidence="15">
    <location>
        <begin position="3"/>
        <end position="100"/>
    </location>
</feature>
<dbReference type="NCBIfam" id="TIGR01082">
    <property type="entry name" value="murC"/>
    <property type="match status" value="1"/>
</dbReference>
<comment type="function">
    <text evidence="14">Cell wall formation.</text>
</comment>
<dbReference type="AlphaFoldDB" id="A0A1Y6K7F7"/>
<dbReference type="RefSeq" id="WP_157891808.1">
    <property type="nucleotide sequence ID" value="NZ_LT859958.1"/>
</dbReference>
<evidence type="ECO:0000256" key="5">
    <source>
        <dbReference type="ARBA" id="ARBA00022598"/>
    </source>
</evidence>
<dbReference type="GO" id="GO:0008763">
    <property type="term" value="F:UDP-N-acetylmuramate-L-alanine ligase activity"/>
    <property type="evidence" value="ECO:0007669"/>
    <property type="project" value="UniProtKB-UniRule"/>
</dbReference>
<dbReference type="Gene3D" id="3.40.1190.10">
    <property type="entry name" value="Mur-like, catalytic domain"/>
    <property type="match status" value="1"/>
</dbReference>
<evidence type="ECO:0000256" key="4">
    <source>
        <dbReference type="ARBA" id="ARBA00022490"/>
    </source>
</evidence>
<dbReference type="UniPathway" id="UPA00219"/>
<dbReference type="EMBL" id="LT859958">
    <property type="protein sequence ID" value="SMX54818.1"/>
    <property type="molecule type" value="Genomic_DNA"/>
</dbReference>
<evidence type="ECO:0000256" key="10">
    <source>
        <dbReference type="ARBA" id="ARBA00022984"/>
    </source>
</evidence>
<dbReference type="HAMAP" id="MF_00046">
    <property type="entry name" value="MurC"/>
    <property type="match status" value="1"/>
</dbReference>
<sequence>MKHVHFIGIGGAGLSAIALILLEKGFAVSGSDRECTSMLSAITDAGARVFLGHAPQHIEGADLVIRSSAIPDENPEVVAALAKGIPVIKRQEYLAELTAGKLTLAVAGTHGKTTTTALLVWILHQMGLDPSYISGGMINQLGSNAHAGTGSHFVIEADEYDHMFLGLAPQIAVITNIEHEHADFFATAAEYQDAFKAFTRCVLPGGKIILCSEDPGVRSLLSDMPRLDAEIWTYGTNSEAHYFADNIAFINGYPQFELMFRDHMGDKTNLGTFNLLLPGRHNVLNATAALAVLHQAGVSLNAAKQAIREFTGAGRRFEVIGQADGVTIINDYGHHPTEIAATLEATHSRYPEHRIWAVWQPHTFSRTQALADRFVDALNLADKVLILKIFAAREADPGISAEDLCPAFPANKATYASTFDLAAENLTRNLAHGDVVIVFSAGDAIQLSQQLLKNLQQQEIIRQEMNR</sequence>